<dbReference type="NCBIfam" id="TIGR00006">
    <property type="entry name" value="16S rRNA (cytosine(1402)-N(4))-methyltransferase RsmH"/>
    <property type="match status" value="1"/>
</dbReference>
<evidence type="ECO:0000256" key="6">
    <source>
        <dbReference type="ARBA" id="ARBA00022691"/>
    </source>
</evidence>
<feature type="binding site" evidence="7">
    <location>
        <position position="98"/>
    </location>
    <ligand>
        <name>S-adenosyl-L-methionine</name>
        <dbReference type="ChEBI" id="CHEBI:59789"/>
    </ligand>
</feature>
<comment type="function">
    <text evidence="7">Specifically methylates the N4 position of cytidine in position 1402 (C1402) of 16S rRNA.</text>
</comment>
<keyword evidence="5 7" id="KW-0808">Transferase</keyword>
<comment type="similarity">
    <text evidence="1 7">Belongs to the methyltransferase superfamily. RsmH family.</text>
</comment>
<dbReference type="RefSeq" id="WP_084232620.1">
    <property type="nucleotide sequence ID" value="NZ_FWXE01000010.1"/>
</dbReference>
<comment type="subcellular location">
    <subcellularLocation>
        <location evidence="7">Cytoplasm</location>
    </subcellularLocation>
</comment>
<sequence length="297" mass="34628">MDLHIPVLLKQVLEQIEPDKKALYVDATLGYAGHARAILEKNPNLKLIGFDQDDFAIKNSRKHLEKFPNVTFIKSNFENMKTYLEELAISEVDYFLFDLGISSVHVDDAQRGFSYNKDALLDMRMDQNTQLTAQEIINHWDYQDLLKIFNNYADVKLPHVIAKAIIKNRPLYRTMELVDVIKKALPAKILREKNPAKTVFQALRIAVNREFEVLEKVLPTCLEFMRKNSKLMVITFHSKEDKIVKYFFGKLIKNKHDSKLPLMEVKEYKVKSFTADKNEIETNKRARSAKLRVLQKL</sequence>
<dbReference type="SUPFAM" id="SSF81799">
    <property type="entry name" value="Putative methyltransferase TM0872, insert domain"/>
    <property type="match status" value="1"/>
</dbReference>
<evidence type="ECO:0000256" key="2">
    <source>
        <dbReference type="ARBA" id="ARBA00022490"/>
    </source>
</evidence>
<dbReference type="InterPro" id="IPR023397">
    <property type="entry name" value="SAM-dep_MeTrfase_MraW_recog"/>
</dbReference>
<dbReference type="Gene3D" id="1.10.150.170">
    <property type="entry name" value="Putative methyltransferase TM0872, insert domain"/>
    <property type="match status" value="1"/>
</dbReference>
<proteinExistence type="inferred from homology"/>
<dbReference type="PANTHER" id="PTHR11265:SF0">
    <property type="entry name" value="12S RRNA N4-METHYLCYTIDINE METHYLTRANSFERASE"/>
    <property type="match status" value="1"/>
</dbReference>
<evidence type="ECO:0000256" key="7">
    <source>
        <dbReference type="HAMAP-Rule" id="MF_01007"/>
    </source>
</evidence>
<evidence type="ECO:0000313" key="9">
    <source>
        <dbReference type="Proteomes" id="UP000217033"/>
    </source>
</evidence>
<keyword evidence="2 7" id="KW-0963">Cytoplasm</keyword>
<keyword evidence="9" id="KW-1185">Reference proteome</keyword>
<dbReference type="EMBL" id="NQMN01000001">
    <property type="protein sequence ID" value="PAF55460.1"/>
    <property type="molecule type" value="Genomic_DNA"/>
</dbReference>
<evidence type="ECO:0000256" key="3">
    <source>
        <dbReference type="ARBA" id="ARBA00022552"/>
    </source>
</evidence>
<dbReference type="EC" id="2.1.1.199" evidence="7"/>
<dbReference type="HAMAP" id="MF_01007">
    <property type="entry name" value="16SrRNA_methyltr_H"/>
    <property type="match status" value="1"/>
</dbReference>
<evidence type="ECO:0000256" key="1">
    <source>
        <dbReference type="ARBA" id="ARBA00010396"/>
    </source>
</evidence>
<dbReference type="InterPro" id="IPR002903">
    <property type="entry name" value="RsmH"/>
</dbReference>
<comment type="caution">
    <text evidence="8">The sequence shown here is derived from an EMBL/GenBank/DDBJ whole genome shotgun (WGS) entry which is preliminary data.</text>
</comment>
<dbReference type="PIRSF" id="PIRSF004486">
    <property type="entry name" value="MraW"/>
    <property type="match status" value="1"/>
</dbReference>
<comment type="catalytic activity">
    <reaction evidence="7">
        <text>cytidine(1402) in 16S rRNA + S-adenosyl-L-methionine = N(4)-methylcytidine(1402) in 16S rRNA + S-adenosyl-L-homocysteine + H(+)</text>
        <dbReference type="Rhea" id="RHEA:42928"/>
        <dbReference type="Rhea" id="RHEA-COMP:10286"/>
        <dbReference type="Rhea" id="RHEA-COMP:10287"/>
        <dbReference type="ChEBI" id="CHEBI:15378"/>
        <dbReference type="ChEBI" id="CHEBI:57856"/>
        <dbReference type="ChEBI" id="CHEBI:59789"/>
        <dbReference type="ChEBI" id="CHEBI:74506"/>
        <dbReference type="ChEBI" id="CHEBI:82748"/>
        <dbReference type="EC" id="2.1.1.199"/>
    </reaction>
</comment>
<organism evidence="8 9">
    <name type="scientific">Mycoplasmopsis agassizii</name>
    <dbReference type="NCBI Taxonomy" id="33922"/>
    <lineage>
        <taxon>Bacteria</taxon>
        <taxon>Bacillati</taxon>
        <taxon>Mycoplasmatota</taxon>
        <taxon>Mycoplasmoidales</taxon>
        <taxon>Metamycoplasmataceae</taxon>
        <taxon>Mycoplasmopsis</taxon>
    </lineage>
</organism>
<feature type="binding site" evidence="7">
    <location>
        <begin position="32"/>
        <end position="34"/>
    </location>
    <ligand>
        <name>S-adenosyl-L-methionine</name>
        <dbReference type="ChEBI" id="CHEBI:59789"/>
    </ligand>
</feature>
<dbReference type="Gene3D" id="3.40.50.150">
    <property type="entry name" value="Vaccinia Virus protein VP39"/>
    <property type="match status" value="1"/>
</dbReference>
<keyword evidence="3 7" id="KW-0698">rRNA processing</keyword>
<keyword evidence="4 7" id="KW-0489">Methyltransferase</keyword>
<gene>
    <name evidence="7" type="primary">rsmH</name>
    <name evidence="8" type="ORF">CJF60_02130</name>
</gene>
<dbReference type="SUPFAM" id="SSF53335">
    <property type="entry name" value="S-adenosyl-L-methionine-dependent methyltransferases"/>
    <property type="match status" value="1"/>
</dbReference>
<feature type="binding site" evidence="7">
    <location>
        <position position="51"/>
    </location>
    <ligand>
        <name>S-adenosyl-L-methionine</name>
        <dbReference type="ChEBI" id="CHEBI:59789"/>
    </ligand>
</feature>
<dbReference type="PANTHER" id="PTHR11265">
    <property type="entry name" value="S-ADENOSYL-METHYLTRANSFERASE MRAW"/>
    <property type="match status" value="1"/>
</dbReference>
<evidence type="ECO:0000256" key="5">
    <source>
        <dbReference type="ARBA" id="ARBA00022679"/>
    </source>
</evidence>
<evidence type="ECO:0000313" key="8">
    <source>
        <dbReference type="EMBL" id="PAF55460.1"/>
    </source>
</evidence>
<reference evidence="8" key="1">
    <citation type="submission" date="2017-08" db="EMBL/GenBank/DDBJ databases">
        <authorList>
            <person name="Alvarez-Ponce D."/>
            <person name="Weitzman C.L."/>
            <person name="Tillett R.L."/>
            <person name="Sandmeier F.C."/>
            <person name="Tracy C.R."/>
        </authorList>
    </citation>
    <scope>NUCLEOTIDE SEQUENCE [LARGE SCALE GENOMIC DNA]</scope>
    <source>
        <strain evidence="8">PS6</strain>
    </source>
</reference>
<name>A0ABX4H6F5_9BACT</name>
<feature type="binding site" evidence="7">
    <location>
        <position position="77"/>
    </location>
    <ligand>
        <name>S-adenosyl-L-methionine</name>
        <dbReference type="ChEBI" id="CHEBI:59789"/>
    </ligand>
</feature>
<dbReference type="Pfam" id="PF01795">
    <property type="entry name" value="Methyltransf_5"/>
    <property type="match status" value="1"/>
</dbReference>
<accession>A0ABX4H6F5</accession>
<feature type="binding site" evidence="7">
    <location>
        <position position="105"/>
    </location>
    <ligand>
        <name>S-adenosyl-L-methionine</name>
        <dbReference type="ChEBI" id="CHEBI:59789"/>
    </ligand>
</feature>
<dbReference type="InterPro" id="IPR029063">
    <property type="entry name" value="SAM-dependent_MTases_sf"/>
</dbReference>
<keyword evidence="6 7" id="KW-0949">S-adenosyl-L-methionine</keyword>
<dbReference type="Proteomes" id="UP000217033">
    <property type="component" value="Unassembled WGS sequence"/>
</dbReference>
<evidence type="ECO:0000256" key="4">
    <source>
        <dbReference type="ARBA" id="ARBA00022603"/>
    </source>
</evidence>
<protein>
    <recommendedName>
        <fullName evidence="7">Ribosomal RNA small subunit methyltransferase H</fullName>
        <ecNumber evidence="7">2.1.1.199</ecNumber>
    </recommendedName>
    <alternativeName>
        <fullName evidence="7">16S rRNA m(4)C1402 methyltransferase</fullName>
    </alternativeName>
    <alternativeName>
        <fullName evidence="7">rRNA (cytosine-N(4)-)-methyltransferase RsmH</fullName>
    </alternativeName>
</protein>